<name>A0AAN8ZG05_9MAGN</name>
<proteinExistence type="predicted"/>
<dbReference type="InterPro" id="IPR058269">
    <property type="entry name" value="DUF7963"/>
</dbReference>
<evidence type="ECO:0000313" key="2">
    <source>
        <dbReference type="EMBL" id="KAK6936347.1"/>
    </source>
</evidence>
<sequence>MSMINSISIDADEMAARAVNKRYDGLLTVRTKAIKGKGAWYWAHLEPILVKNTETGVPKAVKLKCCLCNAVFSASNPSRTASEHLKRGTCSNFSSMLKPISAIPPIPISINNSNVSLSPIMNNHRRKRNSSSVIAFPSPPPPPMLNHGINTHLDSEDGNNSNCTGHNHLVLSGGKEDLGALAMLEDSVKKLKSPKASPRPVLSKDQVDSALDLLADWFYESCGSVSFSSLEHPKFKAFLNQVGLPAVSRKELSGSRLDSKFEEVRIESEARIRDALFFQVSCEGWKCSSSNGTNKDENLVKFAVNLPNGTCVFQKAVFTGGSVPSKYAEAILWETITGICGSAVRKCVGIVSDKAKSLRNLEAQNHWVVNLSCQLQGFLSLIKDFSRELPLFEAVTNNCIKLANYFNSNSEVRNGFHKYQLQVLDHAALLRVPSSKCENLKNFEPVFALIEDIVHYAQVLHLVVLDDSYKMVCVDDAVAREVGRMINDDMFWNELQAVYSLVKLIKGMTEEIENERPLIGQCLSLWEALRAKVKEWSVKFSIAEGPVEKIVDKRFKKNYHPAWSAALILDPLYLIRDTNGKYLPPFNCLTHEQEKDVDKLITRLVSREEAPIALMELMKWRSEGLDPLYAQAVQVKQQDPVTGKMKVANPQSSRLVWETCLSEFKSLGKVAVRLIFLHATSRGFKCNWSFMRRICPQGHSRMGIDRAQKMICIAAHAKLERRDFSNEEEKDAEMLAMTSSEDETLNEVFAEASSV</sequence>
<dbReference type="AlphaFoldDB" id="A0AAN8ZG05"/>
<dbReference type="InterPro" id="IPR012337">
    <property type="entry name" value="RNaseH-like_sf"/>
</dbReference>
<accession>A0AAN8ZG05</accession>
<organism evidence="2 3">
    <name type="scientific">Dillenia turbinata</name>
    <dbReference type="NCBI Taxonomy" id="194707"/>
    <lineage>
        <taxon>Eukaryota</taxon>
        <taxon>Viridiplantae</taxon>
        <taxon>Streptophyta</taxon>
        <taxon>Embryophyta</taxon>
        <taxon>Tracheophyta</taxon>
        <taxon>Spermatophyta</taxon>
        <taxon>Magnoliopsida</taxon>
        <taxon>eudicotyledons</taxon>
        <taxon>Gunneridae</taxon>
        <taxon>Pentapetalae</taxon>
        <taxon>Dilleniales</taxon>
        <taxon>Dilleniaceae</taxon>
        <taxon>Dillenia</taxon>
    </lineage>
</organism>
<keyword evidence="3" id="KW-1185">Reference proteome</keyword>
<protein>
    <recommendedName>
        <fullName evidence="1">DUF7963 domain-containing protein</fullName>
    </recommendedName>
</protein>
<evidence type="ECO:0000313" key="3">
    <source>
        <dbReference type="Proteomes" id="UP001370490"/>
    </source>
</evidence>
<dbReference type="Proteomes" id="UP001370490">
    <property type="component" value="Unassembled WGS sequence"/>
</dbReference>
<reference evidence="2 3" key="1">
    <citation type="submission" date="2023-12" db="EMBL/GenBank/DDBJ databases">
        <title>A high-quality genome assembly for Dillenia turbinata (Dilleniales).</title>
        <authorList>
            <person name="Chanderbali A."/>
        </authorList>
    </citation>
    <scope>NUCLEOTIDE SEQUENCE [LARGE SCALE GENOMIC DNA]</scope>
    <source>
        <strain evidence="2">LSX21</strain>
        <tissue evidence="2">Leaf</tissue>
    </source>
</reference>
<feature type="domain" description="DUF7963" evidence="1">
    <location>
        <begin position="11"/>
        <end position="94"/>
    </location>
</feature>
<dbReference type="Pfam" id="PF25908">
    <property type="entry name" value="DUF7963"/>
    <property type="match status" value="1"/>
</dbReference>
<comment type="caution">
    <text evidence="2">The sequence shown here is derived from an EMBL/GenBank/DDBJ whole genome shotgun (WGS) entry which is preliminary data.</text>
</comment>
<gene>
    <name evidence="2" type="ORF">RJ641_033377</name>
</gene>
<dbReference type="SUPFAM" id="SSF53098">
    <property type="entry name" value="Ribonuclease H-like"/>
    <property type="match status" value="1"/>
</dbReference>
<dbReference type="PANTHER" id="PTHR32166">
    <property type="entry name" value="OSJNBA0013A04.12 PROTEIN"/>
    <property type="match status" value="1"/>
</dbReference>
<dbReference type="EMBL" id="JBAMMX010000007">
    <property type="protein sequence ID" value="KAK6936347.1"/>
    <property type="molecule type" value="Genomic_DNA"/>
</dbReference>
<evidence type="ECO:0000259" key="1">
    <source>
        <dbReference type="Pfam" id="PF25908"/>
    </source>
</evidence>
<dbReference type="PANTHER" id="PTHR32166:SF115">
    <property type="entry name" value="DUF659 DOMAIN-CONTAINING PROTEIN"/>
    <property type="match status" value="1"/>
</dbReference>